<dbReference type="InterPro" id="IPR050832">
    <property type="entry name" value="Bact_Acetyltransf"/>
</dbReference>
<proteinExistence type="predicted"/>
<evidence type="ECO:0000256" key="2">
    <source>
        <dbReference type="ARBA" id="ARBA00023315"/>
    </source>
</evidence>
<dbReference type="PANTHER" id="PTHR43877">
    <property type="entry name" value="AMINOALKYLPHOSPHONATE N-ACETYLTRANSFERASE-RELATED-RELATED"/>
    <property type="match status" value="1"/>
</dbReference>
<dbReference type="OrthoDB" id="111868at2157"/>
<dbReference type="EMBL" id="RAPO01000002">
    <property type="protein sequence ID" value="RKD95969.1"/>
    <property type="molecule type" value="Genomic_DNA"/>
</dbReference>
<evidence type="ECO:0000256" key="1">
    <source>
        <dbReference type="ARBA" id="ARBA00022679"/>
    </source>
</evidence>
<evidence type="ECO:0000313" key="4">
    <source>
        <dbReference type="EMBL" id="RKD95969.1"/>
    </source>
</evidence>
<dbReference type="PANTHER" id="PTHR43877:SF1">
    <property type="entry name" value="ACETYLTRANSFERASE"/>
    <property type="match status" value="1"/>
</dbReference>
<dbReference type="AlphaFoldDB" id="A0A419WKI3"/>
<evidence type="ECO:0000259" key="3">
    <source>
        <dbReference type="PROSITE" id="PS51186"/>
    </source>
</evidence>
<dbReference type="Gene3D" id="3.40.630.30">
    <property type="match status" value="1"/>
</dbReference>
<keyword evidence="1 4" id="KW-0808">Transferase</keyword>
<dbReference type="CDD" id="cd04301">
    <property type="entry name" value="NAT_SF"/>
    <property type="match status" value="1"/>
</dbReference>
<sequence length="167" mass="18253">MASTVRVREAADGDATAMADIHAAAIRERGSDTYDDEQLEAWLANVHPERYPIDDGGFCALVAETDWDDLVGFGLLDLEPSAYGSDTGRIKSIYVRPDAARTGVGTALIDRLEAAAREAGLEQLALTASENAIEFYERQGYEGVDTRTLEMEDGVTLPALRMRKRLD</sequence>
<dbReference type="Proteomes" id="UP000283805">
    <property type="component" value="Unassembled WGS sequence"/>
</dbReference>
<dbReference type="RefSeq" id="WP_120245285.1">
    <property type="nucleotide sequence ID" value="NZ_RAPO01000002.1"/>
</dbReference>
<keyword evidence="5" id="KW-1185">Reference proteome</keyword>
<reference evidence="4 5" key="1">
    <citation type="submission" date="2018-09" db="EMBL/GenBank/DDBJ databases">
        <title>Genomic Encyclopedia of Archaeal and Bacterial Type Strains, Phase II (KMG-II): from individual species to whole genera.</title>
        <authorList>
            <person name="Goeker M."/>
        </authorList>
    </citation>
    <scope>NUCLEOTIDE SEQUENCE [LARGE SCALE GENOMIC DNA]</scope>
    <source>
        <strain evidence="4 5">DSM 13151</strain>
    </source>
</reference>
<gene>
    <name evidence="4" type="ORF">ATJ93_2832</name>
</gene>
<keyword evidence="2" id="KW-0012">Acyltransferase</keyword>
<dbReference type="InterPro" id="IPR016181">
    <property type="entry name" value="Acyl_CoA_acyltransferase"/>
</dbReference>
<comment type="caution">
    <text evidence="4">The sequence shown here is derived from an EMBL/GenBank/DDBJ whole genome shotgun (WGS) entry which is preliminary data.</text>
</comment>
<dbReference type="InterPro" id="IPR000182">
    <property type="entry name" value="GNAT_dom"/>
</dbReference>
<dbReference type="PROSITE" id="PS51186">
    <property type="entry name" value="GNAT"/>
    <property type="match status" value="1"/>
</dbReference>
<dbReference type="SUPFAM" id="SSF55729">
    <property type="entry name" value="Acyl-CoA N-acyltransferases (Nat)"/>
    <property type="match status" value="1"/>
</dbReference>
<feature type="domain" description="N-acetyltransferase" evidence="3">
    <location>
        <begin position="5"/>
        <end position="167"/>
    </location>
</feature>
<organism evidence="4 5">
    <name type="scientific">Halopiger aswanensis</name>
    <dbReference type="NCBI Taxonomy" id="148449"/>
    <lineage>
        <taxon>Archaea</taxon>
        <taxon>Methanobacteriati</taxon>
        <taxon>Methanobacteriota</taxon>
        <taxon>Stenosarchaea group</taxon>
        <taxon>Halobacteria</taxon>
        <taxon>Halobacteriales</taxon>
        <taxon>Natrialbaceae</taxon>
        <taxon>Halopiger</taxon>
    </lineage>
</organism>
<accession>A0A419WKI3</accession>
<protein>
    <submittedName>
        <fullName evidence="4">Putative acetyltransferase</fullName>
    </submittedName>
</protein>
<evidence type="ECO:0000313" key="5">
    <source>
        <dbReference type="Proteomes" id="UP000283805"/>
    </source>
</evidence>
<dbReference type="Pfam" id="PF00583">
    <property type="entry name" value="Acetyltransf_1"/>
    <property type="match status" value="1"/>
</dbReference>
<dbReference type="GO" id="GO:0016747">
    <property type="term" value="F:acyltransferase activity, transferring groups other than amino-acyl groups"/>
    <property type="evidence" value="ECO:0007669"/>
    <property type="project" value="InterPro"/>
</dbReference>
<name>A0A419WKI3_9EURY</name>